<feature type="compositionally biased region" description="Low complexity" evidence="1">
    <location>
        <begin position="696"/>
        <end position="722"/>
    </location>
</feature>
<evidence type="ECO:0000313" key="4">
    <source>
        <dbReference type="Proteomes" id="UP000284842"/>
    </source>
</evidence>
<name>A0A409YY68_9AGAR</name>
<feature type="region of interest" description="Disordered" evidence="1">
    <location>
        <begin position="801"/>
        <end position="850"/>
    </location>
</feature>
<feature type="compositionally biased region" description="Basic and acidic residues" evidence="1">
    <location>
        <begin position="364"/>
        <end position="375"/>
    </location>
</feature>
<reference evidence="3 4" key="1">
    <citation type="journal article" date="2018" name="Evol. Lett.">
        <title>Horizontal gene cluster transfer increased hallucinogenic mushroom diversity.</title>
        <authorList>
            <person name="Reynolds H.T."/>
            <person name="Vijayakumar V."/>
            <person name="Gluck-Thaler E."/>
            <person name="Korotkin H.B."/>
            <person name="Matheny P.B."/>
            <person name="Slot J.C."/>
        </authorList>
    </citation>
    <scope>NUCLEOTIDE SEQUENCE [LARGE SCALE GENOMIC DNA]</scope>
    <source>
        <strain evidence="3 4">2629</strain>
    </source>
</reference>
<feature type="compositionally biased region" description="Polar residues" evidence="1">
    <location>
        <begin position="382"/>
        <end position="408"/>
    </location>
</feature>
<feature type="chain" id="PRO_5019173298" description="Lysine-specific metallo-endopeptidase domain-containing protein" evidence="2">
    <location>
        <begin position="19"/>
        <end position="886"/>
    </location>
</feature>
<feature type="region of interest" description="Disordered" evidence="1">
    <location>
        <begin position="644"/>
        <end position="784"/>
    </location>
</feature>
<evidence type="ECO:0000256" key="1">
    <source>
        <dbReference type="SAM" id="MobiDB-lite"/>
    </source>
</evidence>
<accession>A0A409YY68</accession>
<evidence type="ECO:0000256" key="2">
    <source>
        <dbReference type="SAM" id="SignalP"/>
    </source>
</evidence>
<sequence>MKVLAFGFISAYFISALGIPVPSQFHLTFDHQPPPDMRQILDADVEEVNYQLHAMRNIVDCVKEHVPQCITDMAYVFGPKFDIKGIEGILRKLETATVHIKDYNVKGMRGHAQTFVEDQFVLLGERFWKLGPGMEYLRAWALIHEATHLFGTYDWWLWEDASKTSLTPVSKSTLLERTTEDKGLNGYAMRDYHTIMGNAKDKFHLNADTWAVFGYYVTRGLMPPQLCRSKDEPLNHPHPHPQAPSIPPQRMGSGSRPARTPRFSSQPPQGKGSAPSHPSYSSEFPIGPAPPRAPTPPMSEYGSRPAPRPVPMNAQAPPRRQSASQSRPHHSGSDHSRHSTSQFDTTSSAAFEFASLCSSLPKTEGSRHDAPDPHRRMGRYTTPYQPTYPSQSQHRGSTTPAYSQQSMPDTPYSPPIRGSRHALGMPIQSEFKSEFKLEFAAERQPPPDMRKALDEDVAEVNWQIQSMRHIVEGAKQCDERSIMSLVNVFGSEFQLKEIDKILGMLEKMTVQIKNYRAKDSGSYGMAHEHDKTVELEEAYWRIKRDSDKGYMKSFVLIHEATHLLGTYDWWAWNDESRTSLRIVTLEERHENPKIKAEALSGYTHLNYGVVKKYAKGNFHLNADTWGVFGYYAIMGIVPPDVLKGTSEVSSPRQRTDSISSKSSSTGSQSPPFQYDDPAYMSTTERPNRPQSPSPPRQQTGSIRSKSSSSSISSKGSSTGSRSPAFQYDDPVYSRTPGSPNHTNAQPPSPPPQRTRSMGSRPVNAQGQGQGGLRRQSTSRSKSPPAVAFDFAAFCSTLPNAQTKGSKHVAANPHRPTSGSASQQPMPKSPHSGRSGGSRRQSRGHGVNVSCDDQKKWELIKIEFEEELTGSQSEILRASSTTLTMTK</sequence>
<keyword evidence="4" id="KW-1185">Reference proteome</keyword>
<dbReference type="AlphaFoldDB" id="A0A409YY68"/>
<feature type="signal peptide" evidence="2">
    <location>
        <begin position="1"/>
        <end position="18"/>
    </location>
</feature>
<feature type="compositionally biased region" description="Pro residues" evidence="1">
    <location>
        <begin position="287"/>
        <end position="297"/>
    </location>
</feature>
<dbReference type="InParanoid" id="A0A409YY68"/>
<keyword evidence="2" id="KW-0732">Signal</keyword>
<evidence type="ECO:0008006" key="5">
    <source>
        <dbReference type="Google" id="ProtNLM"/>
    </source>
</evidence>
<evidence type="ECO:0000313" key="3">
    <source>
        <dbReference type="EMBL" id="PPR07974.1"/>
    </source>
</evidence>
<organism evidence="3 4">
    <name type="scientific">Panaeolus cyanescens</name>
    <dbReference type="NCBI Taxonomy" id="181874"/>
    <lineage>
        <taxon>Eukaryota</taxon>
        <taxon>Fungi</taxon>
        <taxon>Dikarya</taxon>
        <taxon>Basidiomycota</taxon>
        <taxon>Agaricomycotina</taxon>
        <taxon>Agaricomycetes</taxon>
        <taxon>Agaricomycetidae</taxon>
        <taxon>Agaricales</taxon>
        <taxon>Agaricineae</taxon>
        <taxon>Galeropsidaceae</taxon>
        <taxon>Panaeolus</taxon>
    </lineage>
</organism>
<dbReference type="EMBL" id="NHTK01000208">
    <property type="protein sequence ID" value="PPR07974.1"/>
    <property type="molecule type" value="Genomic_DNA"/>
</dbReference>
<comment type="caution">
    <text evidence="3">The sequence shown here is derived from an EMBL/GenBank/DDBJ whole genome shotgun (WGS) entry which is preliminary data.</text>
</comment>
<protein>
    <recommendedName>
        <fullName evidence="5">Lysine-specific metallo-endopeptidase domain-containing protein</fullName>
    </recommendedName>
</protein>
<feature type="region of interest" description="Disordered" evidence="1">
    <location>
        <begin position="360"/>
        <end position="418"/>
    </location>
</feature>
<feature type="region of interest" description="Disordered" evidence="1">
    <location>
        <begin position="227"/>
        <end position="345"/>
    </location>
</feature>
<feature type="compositionally biased region" description="Low complexity" evidence="1">
    <location>
        <begin position="657"/>
        <end position="669"/>
    </location>
</feature>
<feature type="compositionally biased region" description="Polar residues" evidence="1">
    <location>
        <begin position="814"/>
        <end position="825"/>
    </location>
</feature>
<dbReference type="Proteomes" id="UP000284842">
    <property type="component" value="Unassembled WGS sequence"/>
</dbReference>
<proteinExistence type="predicted"/>
<gene>
    <name evidence="3" type="ORF">CVT24_002711</name>
</gene>